<feature type="compositionally biased region" description="Low complexity" evidence="1">
    <location>
        <begin position="58"/>
        <end position="67"/>
    </location>
</feature>
<evidence type="ECO:0000313" key="5">
    <source>
        <dbReference type="Proteomes" id="UP000000763"/>
    </source>
</evidence>
<feature type="signal peptide" evidence="2">
    <location>
        <begin position="1"/>
        <end position="22"/>
    </location>
</feature>
<feature type="region of interest" description="Disordered" evidence="1">
    <location>
        <begin position="253"/>
        <end position="289"/>
    </location>
</feature>
<reference evidence="5" key="4">
    <citation type="journal article" date="2008" name="Nucleic Acids Res.">
        <title>The rice annotation project database (RAP-DB): 2008 update.</title>
        <authorList>
            <consortium name="The rice annotation project (RAP)"/>
        </authorList>
    </citation>
    <scope>GENOME REANNOTATION</scope>
    <source>
        <strain evidence="5">cv. Nipponbare</strain>
    </source>
</reference>
<reference evidence="4" key="2">
    <citation type="submission" date="2004-05" db="EMBL/GenBank/DDBJ databases">
        <title>Oryza sativa nipponbare(GA3) genomic DNA, chromosome 6, BAC clone:B1026E06.</title>
        <authorList>
            <person name="Sasaki T."/>
            <person name="Matsumoto T."/>
            <person name="Fujisawa M."/>
        </authorList>
    </citation>
    <scope>NUCLEOTIDE SEQUENCE</scope>
</reference>
<dbReference type="Proteomes" id="UP000000763">
    <property type="component" value="Chromosome 6"/>
</dbReference>
<proteinExistence type="predicted"/>
<evidence type="ECO:0000313" key="4">
    <source>
        <dbReference type="EMBL" id="BAD69394.1"/>
    </source>
</evidence>
<feature type="region of interest" description="Disordered" evidence="1">
    <location>
        <begin position="146"/>
        <end position="212"/>
    </location>
</feature>
<sequence>MGWAPFAITVSRLLSLCWVGEGACRRRAGRGCGSTSTALPTTGSAVAVAEPPAVAVVQPPAVTEPSPQRSPSPSPRGHRHRAPRGRRHLAPPRSPLLSLPQSPLPSPPRSPSRAPRGCRRRAPVAAVVVVVVEPPAVAVVEPPAVAVAEPPRPSSRAPRGCRRRRAHHGHHRRRARPRSPSTSPSPPVSTAAPDGEYGERAGRPRARAGRVHKQGVVTPFARPNWDEFVRQNFPDRLVLDLRGIFLSRDQPIPLTPQPNNPKSGFVPSHPTPSLQPNAPLMTGSQYLVN</sequence>
<protein>
    <submittedName>
        <fullName evidence="3">Uncharacterized protein</fullName>
    </submittedName>
</protein>
<reference evidence="3" key="1">
    <citation type="submission" date="2002-09" db="EMBL/GenBank/DDBJ databases">
        <title>Oryza sativa nipponbare(GA3) genomic DNA, chromosome 6, BAC clone:B1066D09.</title>
        <authorList>
            <person name="Sasaki T."/>
            <person name="Matsumoto T."/>
            <person name="Katayose Y."/>
        </authorList>
    </citation>
    <scope>NUCLEOTIDE SEQUENCE</scope>
</reference>
<keyword evidence="2" id="KW-0732">Signal</keyword>
<accession>Q5Z587</accession>
<feature type="compositionally biased region" description="Basic residues" evidence="1">
    <location>
        <begin position="203"/>
        <end position="212"/>
    </location>
</feature>
<dbReference type="EMBL" id="AP006860">
    <property type="protein sequence ID" value="BAD69394.1"/>
    <property type="molecule type" value="Genomic_DNA"/>
</dbReference>
<feature type="compositionally biased region" description="Polar residues" evidence="1">
    <location>
        <begin position="271"/>
        <end position="289"/>
    </location>
</feature>
<reference evidence="5" key="3">
    <citation type="journal article" date="2005" name="Nature">
        <title>The map-based sequence of the rice genome.</title>
        <authorList>
            <consortium name="International rice genome sequencing project (IRGSP)"/>
            <person name="Matsumoto T."/>
            <person name="Wu J."/>
            <person name="Kanamori H."/>
            <person name="Katayose Y."/>
            <person name="Fujisawa M."/>
            <person name="Namiki N."/>
            <person name="Mizuno H."/>
            <person name="Yamamoto K."/>
            <person name="Antonio B.A."/>
            <person name="Baba T."/>
            <person name="Sakata K."/>
            <person name="Nagamura Y."/>
            <person name="Aoki H."/>
            <person name="Arikawa K."/>
            <person name="Arita K."/>
            <person name="Bito T."/>
            <person name="Chiden Y."/>
            <person name="Fujitsuka N."/>
            <person name="Fukunaka R."/>
            <person name="Hamada M."/>
            <person name="Harada C."/>
            <person name="Hayashi A."/>
            <person name="Hijishita S."/>
            <person name="Honda M."/>
            <person name="Hosokawa S."/>
            <person name="Ichikawa Y."/>
            <person name="Idonuma A."/>
            <person name="Iijima M."/>
            <person name="Ikeda M."/>
            <person name="Ikeno M."/>
            <person name="Ito K."/>
            <person name="Ito S."/>
            <person name="Ito T."/>
            <person name="Ito Y."/>
            <person name="Ito Y."/>
            <person name="Iwabuchi A."/>
            <person name="Kamiya K."/>
            <person name="Karasawa W."/>
            <person name="Kurita K."/>
            <person name="Katagiri S."/>
            <person name="Kikuta A."/>
            <person name="Kobayashi H."/>
            <person name="Kobayashi N."/>
            <person name="Machita K."/>
            <person name="Maehara T."/>
            <person name="Masukawa M."/>
            <person name="Mizubayashi T."/>
            <person name="Mukai Y."/>
            <person name="Nagasaki H."/>
            <person name="Nagata Y."/>
            <person name="Naito S."/>
            <person name="Nakashima M."/>
            <person name="Nakama Y."/>
            <person name="Nakamichi Y."/>
            <person name="Nakamura M."/>
            <person name="Meguro A."/>
            <person name="Negishi M."/>
            <person name="Ohta I."/>
            <person name="Ohta T."/>
            <person name="Okamoto M."/>
            <person name="Ono N."/>
            <person name="Saji S."/>
            <person name="Sakaguchi M."/>
            <person name="Sakai K."/>
            <person name="Shibata M."/>
            <person name="Shimokawa T."/>
            <person name="Song J."/>
            <person name="Takazaki Y."/>
            <person name="Terasawa K."/>
            <person name="Tsugane M."/>
            <person name="Tsuji K."/>
            <person name="Ueda S."/>
            <person name="Waki K."/>
            <person name="Yamagata H."/>
            <person name="Yamamoto M."/>
            <person name="Yamamoto S."/>
            <person name="Yamane H."/>
            <person name="Yoshiki S."/>
            <person name="Yoshihara R."/>
            <person name="Yukawa K."/>
            <person name="Zhong H."/>
            <person name="Yano M."/>
            <person name="Yuan Q."/>
            <person name="Ouyang S."/>
            <person name="Liu J."/>
            <person name="Jones K.M."/>
            <person name="Gansberger K."/>
            <person name="Moffat K."/>
            <person name="Hill J."/>
            <person name="Bera J."/>
            <person name="Fadrosh D."/>
            <person name="Jin S."/>
            <person name="Johri S."/>
            <person name="Kim M."/>
            <person name="Overton L."/>
            <person name="Reardon M."/>
            <person name="Tsitrin T."/>
            <person name="Vuong H."/>
            <person name="Weaver B."/>
            <person name="Ciecko A."/>
            <person name="Tallon L."/>
            <person name="Jackson J."/>
            <person name="Pai G."/>
            <person name="Aken S.V."/>
            <person name="Utterback T."/>
            <person name="Reidmuller S."/>
            <person name="Feldblyum T."/>
            <person name="Hsiao J."/>
            <person name="Zismann V."/>
            <person name="Iobst S."/>
            <person name="de Vazeille A.R."/>
            <person name="Buell C.R."/>
            <person name="Ying K."/>
            <person name="Li Y."/>
            <person name="Lu T."/>
            <person name="Huang Y."/>
            <person name="Zhao Q."/>
            <person name="Feng Q."/>
            <person name="Zhang L."/>
            <person name="Zhu J."/>
            <person name="Weng Q."/>
            <person name="Mu J."/>
            <person name="Lu Y."/>
            <person name="Fan D."/>
            <person name="Liu Y."/>
            <person name="Guan J."/>
            <person name="Zhang Y."/>
            <person name="Yu S."/>
            <person name="Liu X."/>
            <person name="Zhang Y."/>
            <person name="Hong G."/>
            <person name="Han B."/>
            <person name="Choisne N."/>
            <person name="Demange N."/>
            <person name="Orjeda G."/>
            <person name="Samain S."/>
            <person name="Cattolico L."/>
            <person name="Pelletier E."/>
            <person name="Couloux A."/>
            <person name="Segurens B."/>
            <person name="Wincker P."/>
            <person name="D'Hont A."/>
            <person name="Scarpelli C."/>
            <person name="Weissenbach J."/>
            <person name="Salanoubat M."/>
            <person name="Quetier F."/>
            <person name="Yu Y."/>
            <person name="Kim H.R."/>
            <person name="Rambo T."/>
            <person name="Currie J."/>
            <person name="Collura K."/>
            <person name="Luo M."/>
            <person name="Yang T."/>
            <person name="Ammiraju J.S.S."/>
            <person name="Engler F."/>
            <person name="Soderlund C."/>
            <person name="Wing R.A."/>
            <person name="Palmer L.E."/>
            <person name="de la Bastide M."/>
            <person name="Spiegel L."/>
            <person name="Nascimento L."/>
            <person name="Zutavern T."/>
            <person name="O'Shaughnessy A."/>
            <person name="Dike S."/>
            <person name="Dedhia N."/>
            <person name="Preston R."/>
            <person name="Balija V."/>
            <person name="McCombie W.R."/>
            <person name="Chow T."/>
            <person name="Chen H."/>
            <person name="Chung M."/>
            <person name="Chen C."/>
            <person name="Shaw J."/>
            <person name="Wu H."/>
            <person name="Hsiao K."/>
            <person name="Chao Y."/>
            <person name="Chu M."/>
            <person name="Cheng C."/>
            <person name="Hour A."/>
            <person name="Lee P."/>
            <person name="Lin S."/>
            <person name="Lin Y."/>
            <person name="Liou J."/>
            <person name="Liu S."/>
            <person name="Hsing Y."/>
            <person name="Raghuvanshi S."/>
            <person name="Mohanty A."/>
            <person name="Bharti A.K."/>
            <person name="Gaur A."/>
            <person name="Gupta V."/>
            <person name="Kumar D."/>
            <person name="Ravi V."/>
            <person name="Vij S."/>
            <person name="Kapur A."/>
            <person name="Khurana P."/>
            <person name="Khurana P."/>
            <person name="Khurana J.P."/>
            <person name="Tyagi A.K."/>
            <person name="Gaikwad K."/>
            <person name="Singh A."/>
            <person name="Dalal V."/>
            <person name="Srivastava S."/>
            <person name="Dixit A."/>
            <person name="Pal A.K."/>
            <person name="Ghazi I.A."/>
            <person name="Yadav M."/>
            <person name="Pandit A."/>
            <person name="Bhargava A."/>
            <person name="Sureshbabu K."/>
            <person name="Batra K."/>
            <person name="Sharma T.R."/>
            <person name="Mohapatra T."/>
            <person name="Singh N.K."/>
            <person name="Messing J."/>
            <person name="Nelson A.B."/>
            <person name="Fuks G."/>
            <person name="Kavchok S."/>
            <person name="Keizer G."/>
            <person name="Linton E."/>
            <person name="Llaca V."/>
            <person name="Song R."/>
            <person name="Tanyolac B."/>
            <person name="Young S."/>
            <person name="Ho-Il K."/>
            <person name="Hahn J.H."/>
            <person name="Sangsakoo G."/>
            <person name="Vanavichit A."/>
            <person name="de Mattos Luiz.A.T."/>
            <person name="Zimmer P.D."/>
            <person name="Malone G."/>
            <person name="Dellagostin O."/>
            <person name="de Oliveira A.C."/>
            <person name="Bevan M."/>
            <person name="Bancroft I."/>
            <person name="Minx P."/>
            <person name="Cordum H."/>
            <person name="Wilson R."/>
            <person name="Cheng Z."/>
            <person name="Jin W."/>
            <person name="Jiang J."/>
            <person name="Leong S.A."/>
            <person name="Iwama H."/>
            <person name="Gojobori T."/>
            <person name="Itoh T."/>
            <person name="Niimura Y."/>
            <person name="Fujii Y."/>
            <person name="Habara T."/>
            <person name="Sakai H."/>
            <person name="Sato Y."/>
            <person name="Wilson G."/>
            <person name="Kumar K."/>
            <person name="McCouch S."/>
            <person name="Juretic N."/>
            <person name="Hoen D."/>
            <person name="Wright S."/>
            <person name="Bruskiewich R."/>
            <person name="Bureau T."/>
            <person name="Miyao A."/>
            <person name="Hirochika H."/>
            <person name="Nishikawa T."/>
            <person name="Kadowaki K."/>
            <person name="Sugiura M."/>
            <person name="Burr B."/>
            <person name="Sasaki T."/>
        </authorList>
    </citation>
    <scope>NUCLEOTIDE SEQUENCE [LARGE SCALE GENOMIC DNA]</scope>
    <source>
        <strain evidence="5">cv. Nipponbare</strain>
    </source>
</reference>
<dbReference type="EMBL" id="AP005761">
    <property type="protein sequence ID" value="BAD54639.1"/>
    <property type="molecule type" value="Genomic_DNA"/>
</dbReference>
<organism evidence="3 5">
    <name type="scientific">Oryza sativa subsp. japonica</name>
    <name type="common">Rice</name>
    <dbReference type="NCBI Taxonomy" id="39947"/>
    <lineage>
        <taxon>Eukaryota</taxon>
        <taxon>Viridiplantae</taxon>
        <taxon>Streptophyta</taxon>
        <taxon>Embryophyta</taxon>
        <taxon>Tracheophyta</taxon>
        <taxon>Spermatophyta</taxon>
        <taxon>Magnoliopsida</taxon>
        <taxon>Liliopsida</taxon>
        <taxon>Poales</taxon>
        <taxon>Poaceae</taxon>
        <taxon>BOP clade</taxon>
        <taxon>Oryzoideae</taxon>
        <taxon>Oryzeae</taxon>
        <taxon>Oryzinae</taxon>
        <taxon>Oryza</taxon>
        <taxon>Oryza sativa</taxon>
    </lineage>
</organism>
<evidence type="ECO:0000256" key="2">
    <source>
        <dbReference type="SAM" id="SignalP"/>
    </source>
</evidence>
<feature type="region of interest" description="Disordered" evidence="1">
    <location>
        <begin position="58"/>
        <end position="119"/>
    </location>
</feature>
<dbReference type="AlphaFoldDB" id="Q5Z587"/>
<feature type="compositionally biased region" description="Basic residues" evidence="1">
    <location>
        <begin position="159"/>
        <end position="177"/>
    </location>
</feature>
<evidence type="ECO:0000313" key="3">
    <source>
        <dbReference type="EMBL" id="BAD54639.1"/>
    </source>
</evidence>
<feature type="compositionally biased region" description="Low complexity" evidence="1">
    <location>
        <begin position="178"/>
        <end position="193"/>
    </location>
</feature>
<feature type="compositionally biased region" description="Basic residues" evidence="1">
    <location>
        <begin position="76"/>
        <end position="90"/>
    </location>
</feature>
<feature type="chain" id="PRO_5010140950" evidence="2">
    <location>
        <begin position="23"/>
        <end position="289"/>
    </location>
</feature>
<name>Q5Z587_ORYSJ</name>
<gene>
    <name evidence="4" type="ORF">B1026E06.31</name>
    <name evidence="3" type="ORF">B1066D09.17</name>
</gene>
<evidence type="ECO:0000256" key="1">
    <source>
        <dbReference type="SAM" id="MobiDB-lite"/>
    </source>
</evidence>
<feature type="compositionally biased region" description="Low complexity" evidence="1">
    <location>
        <begin position="146"/>
        <end position="158"/>
    </location>
</feature>